<protein>
    <submittedName>
        <fullName evidence="1">Alpha/beta hydrolase fold domain-containing protein</fullName>
    </submittedName>
</protein>
<gene>
    <name evidence="1" type="ORF">ACEZDG_19915</name>
</gene>
<dbReference type="Pfam" id="PF07859">
    <property type="entry name" value="Abhydrolase_3"/>
    <property type="match status" value="1"/>
</dbReference>
<dbReference type="InterPro" id="IPR029058">
    <property type="entry name" value="AB_hydrolase_fold"/>
</dbReference>
<dbReference type="Gene3D" id="3.40.50.1820">
    <property type="entry name" value="alpha/beta hydrolase"/>
    <property type="match status" value="1"/>
</dbReference>
<accession>A0ABV6VCU3</accession>
<dbReference type="PANTHER" id="PTHR23024:SF24">
    <property type="entry name" value="ALPHA_BETA HYDROLASE FOLD-3 DOMAIN-CONTAINING PROTEIN"/>
    <property type="match status" value="1"/>
</dbReference>
<dbReference type="Proteomes" id="UP001592582">
    <property type="component" value="Unassembled WGS sequence"/>
</dbReference>
<comment type="caution">
    <text evidence="1">The sequence shown here is derived from an EMBL/GenBank/DDBJ whole genome shotgun (WGS) entry which is preliminary data.</text>
</comment>
<dbReference type="InterPro" id="IPR013094">
    <property type="entry name" value="AB_hydrolase_3"/>
</dbReference>
<name>A0ABV6VCU3_9ACTN</name>
<evidence type="ECO:0000313" key="1">
    <source>
        <dbReference type="EMBL" id="MFC1411536.1"/>
    </source>
</evidence>
<dbReference type="PANTHER" id="PTHR23024">
    <property type="entry name" value="ARYLACETAMIDE DEACETYLASE"/>
    <property type="match status" value="1"/>
</dbReference>
<keyword evidence="1" id="KW-0378">Hydrolase</keyword>
<dbReference type="EMBL" id="JBHEZX010000008">
    <property type="protein sequence ID" value="MFC1411536.1"/>
    <property type="molecule type" value="Genomic_DNA"/>
</dbReference>
<keyword evidence="2" id="KW-1185">Reference proteome</keyword>
<proteinExistence type="predicted"/>
<reference evidence="1 2" key="1">
    <citation type="submission" date="2024-09" db="EMBL/GenBank/DDBJ databases">
        <authorList>
            <person name="Lee S.D."/>
        </authorList>
    </citation>
    <scope>NUCLEOTIDE SEQUENCE [LARGE SCALE GENOMIC DNA]</scope>
    <source>
        <strain evidence="1 2">N1-1</strain>
    </source>
</reference>
<evidence type="ECO:0000313" key="2">
    <source>
        <dbReference type="Proteomes" id="UP001592582"/>
    </source>
</evidence>
<dbReference type="InterPro" id="IPR050466">
    <property type="entry name" value="Carboxylest/Gibb_receptor"/>
</dbReference>
<sequence>MFHPGVHPGDAERARPALLYFHAGGQVLGSAHDAVGHPCAARMALELDAVLAVVDYRLAPETQAPGAAARRPQRDAVQPRDHRPGRVRPP</sequence>
<organism evidence="1 2">
    <name type="scientific">Streptacidiphilus alkalitolerans</name>
    <dbReference type="NCBI Taxonomy" id="3342712"/>
    <lineage>
        <taxon>Bacteria</taxon>
        <taxon>Bacillati</taxon>
        <taxon>Actinomycetota</taxon>
        <taxon>Actinomycetes</taxon>
        <taxon>Kitasatosporales</taxon>
        <taxon>Streptomycetaceae</taxon>
        <taxon>Streptacidiphilus</taxon>
    </lineage>
</organism>
<dbReference type="SUPFAM" id="SSF53474">
    <property type="entry name" value="alpha/beta-Hydrolases"/>
    <property type="match status" value="1"/>
</dbReference>
<dbReference type="GO" id="GO:0016787">
    <property type="term" value="F:hydrolase activity"/>
    <property type="evidence" value="ECO:0007669"/>
    <property type="project" value="UniProtKB-KW"/>
</dbReference>